<comment type="caution">
    <text evidence="1">The sequence shown here is derived from an EMBL/GenBank/DDBJ whole genome shotgun (WGS) entry which is preliminary data.</text>
</comment>
<evidence type="ECO:0000313" key="1">
    <source>
        <dbReference type="EMBL" id="CAB5369494.1"/>
    </source>
</evidence>
<evidence type="ECO:0000313" key="2">
    <source>
        <dbReference type="Proteomes" id="UP000684084"/>
    </source>
</evidence>
<protein>
    <submittedName>
        <fullName evidence="1">Uncharacterized protein</fullName>
    </submittedName>
</protein>
<proteinExistence type="predicted"/>
<dbReference type="OrthoDB" id="2435977at2759"/>
<gene>
    <name evidence="1" type="ORF">CHRIB12_LOCUS12213</name>
</gene>
<dbReference type="Proteomes" id="UP000684084">
    <property type="component" value="Unassembled WGS sequence"/>
</dbReference>
<dbReference type="EMBL" id="CAGKOT010000026">
    <property type="protein sequence ID" value="CAB5369494.1"/>
    <property type="molecule type" value="Genomic_DNA"/>
</dbReference>
<dbReference type="AlphaFoldDB" id="A0A915ZAR2"/>
<organism evidence="1 2">
    <name type="scientific">Rhizophagus irregularis</name>
    <dbReference type="NCBI Taxonomy" id="588596"/>
    <lineage>
        <taxon>Eukaryota</taxon>
        <taxon>Fungi</taxon>
        <taxon>Fungi incertae sedis</taxon>
        <taxon>Mucoromycota</taxon>
        <taxon>Glomeromycotina</taxon>
        <taxon>Glomeromycetes</taxon>
        <taxon>Glomerales</taxon>
        <taxon>Glomeraceae</taxon>
        <taxon>Rhizophagus</taxon>
    </lineage>
</organism>
<name>A0A915ZAR2_9GLOM</name>
<reference evidence="1" key="1">
    <citation type="submission" date="2020-05" db="EMBL/GenBank/DDBJ databases">
        <authorList>
            <person name="Rincon C."/>
            <person name="Sanders R I."/>
            <person name="Robbins C."/>
            <person name="Chaturvedi A."/>
        </authorList>
    </citation>
    <scope>NUCLEOTIDE SEQUENCE</scope>
    <source>
        <strain evidence="1">CHB12</strain>
    </source>
</reference>
<accession>A0A915ZAR2</accession>
<sequence length="75" mass="8243">MAGLSDVLQIMIADLSDEQITITAGLTDILQTTMADTIEILLEDHYEVQQFLEMIPANALKNGLVVLKSINGRKL</sequence>
<dbReference type="VEuPathDB" id="FungiDB:RhiirFUN_007416"/>